<reference evidence="1" key="1">
    <citation type="submission" date="2008-01" db="EMBL/GenBank/DDBJ databases">
        <authorList>
            <person name="Fulton L."/>
            <person name="Clifton S."/>
            <person name="Fulton B."/>
            <person name="Xu J."/>
            <person name="Minx P."/>
            <person name="Pepin K.H."/>
            <person name="Johnson M."/>
            <person name="Thiruvilangam P."/>
            <person name="Bhonagiri V."/>
            <person name="Nash W.E."/>
            <person name="Mardis E.R."/>
            <person name="Wilson R.K."/>
        </authorList>
    </citation>
    <scope>NUCLEOTIDE SEQUENCE [LARGE SCALE GENOMIC DNA]</scope>
    <source>
        <strain evidence="1">DSM 17244</strain>
    </source>
</reference>
<gene>
    <name evidence="1" type="ORF">ANASTE_01069</name>
</gene>
<dbReference type="STRING" id="445971.ANASTE_01069"/>
<dbReference type="AlphaFoldDB" id="B1CAS3"/>
<protein>
    <submittedName>
        <fullName evidence="1">Uncharacterized protein</fullName>
    </submittedName>
</protein>
<evidence type="ECO:0000313" key="2">
    <source>
        <dbReference type="Proteomes" id="UP000005178"/>
    </source>
</evidence>
<proteinExistence type="predicted"/>
<sequence length="44" mass="5221">MSKGTPFDYSSNAKHNIHFLAFGLFYREIVCIYRESEDYINEIT</sequence>
<dbReference type="HOGENOM" id="CLU_3211691_0_0_9"/>
<comment type="caution">
    <text evidence="1">The sequence shown here is derived from an EMBL/GenBank/DDBJ whole genome shotgun (WGS) entry which is preliminary data.</text>
</comment>
<accession>B1CAS3</accession>
<name>B1CAS3_9FIRM</name>
<evidence type="ECO:0000313" key="1">
    <source>
        <dbReference type="EMBL" id="EDS71370.1"/>
    </source>
</evidence>
<organism evidence="1 2">
    <name type="scientific">Anaerofustis stercorihominis DSM 17244</name>
    <dbReference type="NCBI Taxonomy" id="445971"/>
    <lineage>
        <taxon>Bacteria</taxon>
        <taxon>Bacillati</taxon>
        <taxon>Bacillota</taxon>
        <taxon>Clostridia</taxon>
        <taxon>Eubacteriales</taxon>
        <taxon>Eubacteriaceae</taxon>
        <taxon>Anaerofustis</taxon>
    </lineage>
</organism>
<dbReference type="Proteomes" id="UP000005178">
    <property type="component" value="Unassembled WGS sequence"/>
</dbReference>
<dbReference type="EMBL" id="ABIL02000006">
    <property type="protein sequence ID" value="EDS71370.1"/>
    <property type="molecule type" value="Genomic_DNA"/>
</dbReference>
<keyword evidence="2" id="KW-1185">Reference proteome</keyword>
<reference evidence="1" key="2">
    <citation type="submission" date="2013-08" db="EMBL/GenBank/DDBJ databases">
        <title>Draft genome sequence of Anaerofustis stercorihominis (DSM 17244).</title>
        <authorList>
            <person name="Sudarsanam P."/>
            <person name="Ley R."/>
            <person name="Guruge J."/>
            <person name="Turnbaugh P.J."/>
            <person name="Mahowald M."/>
            <person name="Liep D."/>
            <person name="Gordon J."/>
        </authorList>
    </citation>
    <scope>NUCLEOTIDE SEQUENCE</scope>
    <source>
        <strain evidence="1">DSM 17244</strain>
    </source>
</reference>